<dbReference type="PANTHER" id="PTHR33050">
    <property type="entry name" value="REVERSE TRANSCRIPTASE DOMAIN-CONTAINING PROTEIN"/>
    <property type="match status" value="1"/>
</dbReference>
<dbReference type="InterPro" id="IPR010998">
    <property type="entry name" value="Integrase_recombinase_N"/>
</dbReference>
<proteinExistence type="predicted"/>
<keyword evidence="1" id="KW-0238">DNA-binding</keyword>
<dbReference type="GO" id="GO:0015074">
    <property type="term" value="P:DNA integration"/>
    <property type="evidence" value="ECO:0007669"/>
    <property type="project" value="InterPro"/>
</dbReference>
<dbReference type="InterPro" id="IPR011010">
    <property type="entry name" value="DNA_brk_join_enz"/>
</dbReference>
<dbReference type="PANTHER" id="PTHR33050:SF7">
    <property type="entry name" value="RIBONUCLEASE H"/>
    <property type="match status" value="1"/>
</dbReference>
<evidence type="ECO:0008006" key="6">
    <source>
        <dbReference type="Google" id="ProtNLM"/>
    </source>
</evidence>
<dbReference type="STRING" id="34475.A0A4Y9YHV1"/>
<evidence type="ECO:0000256" key="2">
    <source>
        <dbReference type="ARBA" id="ARBA00023172"/>
    </source>
</evidence>
<evidence type="ECO:0000313" key="4">
    <source>
        <dbReference type="EMBL" id="TFY61177.1"/>
    </source>
</evidence>
<dbReference type="SUPFAM" id="SSF47823">
    <property type="entry name" value="lambda integrase-like, N-terminal domain"/>
    <property type="match status" value="1"/>
</dbReference>
<gene>
    <name evidence="4" type="ORF">EVJ58_g4674</name>
</gene>
<dbReference type="GO" id="GO:0006310">
    <property type="term" value="P:DNA recombination"/>
    <property type="evidence" value="ECO:0007669"/>
    <property type="project" value="UniProtKB-KW"/>
</dbReference>
<organism evidence="4 5">
    <name type="scientific">Rhodofomes roseus</name>
    <dbReference type="NCBI Taxonomy" id="34475"/>
    <lineage>
        <taxon>Eukaryota</taxon>
        <taxon>Fungi</taxon>
        <taxon>Dikarya</taxon>
        <taxon>Basidiomycota</taxon>
        <taxon>Agaricomycotina</taxon>
        <taxon>Agaricomycetes</taxon>
        <taxon>Polyporales</taxon>
        <taxon>Rhodofomes</taxon>
    </lineage>
</organism>
<dbReference type="EMBL" id="SEKV01000219">
    <property type="protein sequence ID" value="TFY61177.1"/>
    <property type="molecule type" value="Genomic_DNA"/>
</dbReference>
<dbReference type="InterPro" id="IPR013762">
    <property type="entry name" value="Integrase-like_cat_sf"/>
</dbReference>
<keyword evidence="2" id="KW-0233">DNA recombination</keyword>
<dbReference type="Gene3D" id="1.10.443.10">
    <property type="entry name" value="Intergrase catalytic core"/>
    <property type="match status" value="1"/>
</dbReference>
<accession>A0A4Y9YHV1</accession>
<comment type="caution">
    <text evidence="4">The sequence shown here is derived from an EMBL/GenBank/DDBJ whole genome shotgun (WGS) entry which is preliminary data.</text>
</comment>
<name>A0A4Y9YHV1_9APHY</name>
<dbReference type="GO" id="GO:0003677">
    <property type="term" value="F:DNA binding"/>
    <property type="evidence" value="ECO:0007669"/>
    <property type="project" value="UniProtKB-KW"/>
</dbReference>
<dbReference type="SUPFAM" id="SSF56349">
    <property type="entry name" value="DNA breaking-rejoining enzymes"/>
    <property type="match status" value="1"/>
</dbReference>
<evidence type="ECO:0000256" key="1">
    <source>
        <dbReference type="ARBA" id="ARBA00023125"/>
    </source>
</evidence>
<evidence type="ECO:0000256" key="3">
    <source>
        <dbReference type="SAM" id="MobiDB-lite"/>
    </source>
</evidence>
<evidence type="ECO:0000313" key="5">
    <source>
        <dbReference type="Proteomes" id="UP000298390"/>
    </source>
</evidence>
<dbReference type="InterPro" id="IPR052055">
    <property type="entry name" value="Hepadnavirus_pol/RT"/>
</dbReference>
<dbReference type="Gene3D" id="1.10.150.130">
    <property type="match status" value="1"/>
</dbReference>
<dbReference type="Proteomes" id="UP000298390">
    <property type="component" value="Unassembled WGS sequence"/>
</dbReference>
<dbReference type="AlphaFoldDB" id="A0A4Y9YHV1"/>
<feature type="region of interest" description="Disordered" evidence="3">
    <location>
        <begin position="1"/>
        <end position="21"/>
    </location>
</feature>
<reference evidence="4 5" key="1">
    <citation type="submission" date="2019-01" db="EMBL/GenBank/DDBJ databases">
        <title>Genome sequencing of the rare red list fungi Fomitopsis rosea.</title>
        <authorList>
            <person name="Buettner E."/>
            <person name="Kellner H."/>
        </authorList>
    </citation>
    <scope>NUCLEOTIDE SEQUENCE [LARGE SCALE GENOMIC DNA]</scope>
    <source>
        <strain evidence="4 5">DSM 105464</strain>
    </source>
</reference>
<sequence length="747" mass="81544">MGSGLGISRIHGGDPATPSVNAGINSDDFPTDWGTFQEVSELILSLPPGCVAATFDISTAYRITPVHPSQQHMFCVSWQDKVHVDFAVAFGCASSAGVFGSVADMLVAIYKVHGFGPIKKWVDDFFAVRLPGHSWTEEDFIELTGRLGRYIGFDWGLDGKTVAFPTDKFEATLSLLAGWLVPRARFCAADAARLHGKLVHAASIFPLIRPFLPSAARFANSFRVPRAHRYPPSALLSDLRWVLDILPALPRTVSLAEREPYDMGWWGDASTSFGIGVVVGGYWAVWQWADGVKVGPHQSLDIGWAEAVAVELGLLVAIESGLIHSLPSHARRLRVRSDNEDPPPLCVMPAQAVRLVWNTKSQSVVQEQLGSIAPLPSPLRPPCRAEERLILWKGVTVPPPSTIQHPAIEHLRHIGALESLRDARAYGSGLRKFHLFCDIFSIAEADRLPASFEVLNSFALWALADPQPGDIALATAPAFEPVGRDAVRKYLSAIRAWHLAQGWPAPLSADQLSSIDFHLRGLERHVGARRVPPRPPVTIHMLAALRAGLDLNNPFDACVWAAAACAFWGLMRFGEITVRSRAAFDGSKHIKRADAMTALDVNGKLYARLDLPAAKTARQGEIQSVYLVVQGPTVCPIAALRNLTAVVPAGPADPLFSWRDRNGAVRPLVRDAALQRINSIFRSDGWGTAFGHSFRIGGAAFFLAQGADPEIVRLQGRWRSMAYQVYIRAFEQVASHHLADLSASHGY</sequence>
<protein>
    <recommendedName>
        <fullName evidence="6">Tyr recombinase domain-containing protein</fullName>
    </recommendedName>
</protein>